<evidence type="ECO:0000313" key="9">
    <source>
        <dbReference type="Proteomes" id="UP000595897"/>
    </source>
</evidence>
<feature type="transmembrane region" description="Helical" evidence="7">
    <location>
        <begin position="104"/>
        <end position="123"/>
    </location>
</feature>
<evidence type="ECO:0000256" key="3">
    <source>
        <dbReference type="ARBA" id="ARBA00022692"/>
    </source>
</evidence>
<name>A0A7R7EJG0_9FIRM</name>
<dbReference type="Gene3D" id="1.10.3470.10">
    <property type="entry name" value="ABC transporter involved in vitamin B12 uptake, BtuC"/>
    <property type="match status" value="1"/>
</dbReference>
<organism evidence="8 9">
    <name type="scientific">Anaeromicropila herbilytica</name>
    <dbReference type="NCBI Taxonomy" id="2785025"/>
    <lineage>
        <taxon>Bacteria</taxon>
        <taxon>Bacillati</taxon>
        <taxon>Bacillota</taxon>
        <taxon>Clostridia</taxon>
        <taxon>Lachnospirales</taxon>
        <taxon>Lachnospiraceae</taxon>
        <taxon>Anaeromicropila</taxon>
    </lineage>
</organism>
<dbReference type="PANTHER" id="PTHR30477:SF0">
    <property type="entry name" value="METAL TRANSPORT SYSTEM MEMBRANE PROTEIN TM_0125-RELATED"/>
    <property type="match status" value="1"/>
</dbReference>
<dbReference type="AlphaFoldDB" id="A0A7R7EJG0"/>
<dbReference type="SUPFAM" id="SSF81345">
    <property type="entry name" value="ABC transporter involved in vitamin B12 uptake, BtuC"/>
    <property type="match status" value="1"/>
</dbReference>
<dbReference type="GO" id="GO:0043190">
    <property type="term" value="C:ATP-binding cassette (ABC) transporter complex"/>
    <property type="evidence" value="ECO:0007669"/>
    <property type="project" value="InterPro"/>
</dbReference>
<feature type="transmembrane region" description="Helical" evidence="7">
    <location>
        <begin position="21"/>
        <end position="44"/>
    </location>
</feature>
<evidence type="ECO:0000313" key="8">
    <source>
        <dbReference type="EMBL" id="BCN29806.1"/>
    </source>
</evidence>
<protein>
    <submittedName>
        <fullName evidence="8">Zinc ABC transporter permease</fullName>
    </submittedName>
</protein>
<feature type="transmembrane region" description="Helical" evidence="7">
    <location>
        <begin position="76"/>
        <end position="92"/>
    </location>
</feature>
<dbReference type="EMBL" id="AP024169">
    <property type="protein sequence ID" value="BCN29806.1"/>
    <property type="molecule type" value="Genomic_DNA"/>
</dbReference>
<keyword evidence="6" id="KW-0813">Transport</keyword>
<dbReference type="Pfam" id="PF00950">
    <property type="entry name" value="ABC-3"/>
    <property type="match status" value="1"/>
</dbReference>
<evidence type="ECO:0000256" key="7">
    <source>
        <dbReference type="SAM" id="Phobius"/>
    </source>
</evidence>
<feature type="transmembrane region" description="Helical" evidence="7">
    <location>
        <begin position="144"/>
        <end position="168"/>
    </location>
</feature>
<keyword evidence="9" id="KW-1185">Reference proteome</keyword>
<gene>
    <name evidence="8" type="ORF">bsdtb5_11010</name>
</gene>
<proteinExistence type="inferred from homology"/>
<comment type="subcellular location">
    <subcellularLocation>
        <location evidence="6">Cell membrane</location>
        <topology evidence="6">Multi-pass membrane protein</topology>
    </subcellularLocation>
    <subcellularLocation>
        <location evidence="1">Membrane</location>
        <topology evidence="1">Multi-pass membrane protein</topology>
    </subcellularLocation>
</comment>
<dbReference type="KEGG" id="ahb:bsdtb5_11010"/>
<dbReference type="InterPro" id="IPR037294">
    <property type="entry name" value="ABC_BtuC-like"/>
</dbReference>
<dbReference type="Proteomes" id="UP000595897">
    <property type="component" value="Chromosome"/>
</dbReference>
<evidence type="ECO:0000256" key="5">
    <source>
        <dbReference type="ARBA" id="ARBA00023136"/>
    </source>
</evidence>
<accession>A0A7R7EJG0</accession>
<dbReference type="InterPro" id="IPR001626">
    <property type="entry name" value="ABC_TroCD"/>
</dbReference>
<keyword evidence="4 7" id="KW-1133">Transmembrane helix</keyword>
<feature type="transmembrane region" description="Helical" evidence="7">
    <location>
        <begin position="188"/>
        <end position="218"/>
    </location>
</feature>
<dbReference type="GO" id="GO:0055085">
    <property type="term" value="P:transmembrane transport"/>
    <property type="evidence" value="ECO:0007669"/>
    <property type="project" value="InterPro"/>
</dbReference>
<evidence type="ECO:0000256" key="6">
    <source>
        <dbReference type="RuleBase" id="RU003943"/>
    </source>
</evidence>
<feature type="transmembrane region" description="Helical" evidence="7">
    <location>
        <begin position="230"/>
        <end position="251"/>
    </location>
</feature>
<evidence type="ECO:0000256" key="2">
    <source>
        <dbReference type="ARBA" id="ARBA00008034"/>
    </source>
</evidence>
<sequence>MELIYKLLETILPFHFMGYSFMKNAFIAILIITPLFGILGTMIVNNRLAFFSDALGHSALTGIAIGVVFGISDTNLSMVIFAVIFALLLNYIKRKNTVSTDTIISVFASLSTALGLVVLSKGGNFSKYSSLLVGDILSIKPKEILFLVLIFVVTLIFWGFAFNQLHAISLNETLAKSKNIHVNLIDNIFVIIIAFIVMLSIKWVGILIINALLILPAASSRNLATNMREYHAFSILISMFSGITGLILSYYNNTATGPTIVIIASVVFFSTLLCKPYVK</sequence>
<reference evidence="8 9" key="1">
    <citation type="submission" date="2020-11" db="EMBL/GenBank/DDBJ databases">
        <title>Draft genome sequencing of a Lachnospiraceae strain isolated from anoxic soil subjected to BSD treatment.</title>
        <authorList>
            <person name="Uek A."/>
            <person name="Tonouchi A."/>
        </authorList>
    </citation>
    <scope>NUCLEOTIDE SEQUENCE [LARGE SCALE GENOMIC DNA]</scope>
    <source>
        <strain evidence="8 9">TB5</strain>
    </source>
</reference>
<evidence type="ECO:0000256" key="1">
    <source>
        <dbReference type="ARBA" id="ARBA00004141"/>
    </source>
</evidence>
<evidence type="ECO:0000256" key="4">
    <source>
        <dbReference type="ARBA" id="ARBA00022989"/>
    </source>
</evidence>
<keyword evidence="5 7" id="KW-0472">Membrane</keyword>
<dbReference type="RefSeq" id="WP_271715065.1">
    <property type="nucleotide sequence ID" value="NZ_AP024169.1"/>
</dbReference>
<comment type="similarity">
    <text evidence="2 6">Belongs to the ABC-3 integral membrane protein family.</text>
</comment>
<dbReference type="PANTHER" id="PTHR30477">
    <property type="entry name" value="ABC-TRANSPORTER METAL-BINDING PROTEIN"/>
    <property type="match status" value="1"/>
</dbReference>
<feature type="transmembrane region" description="Helical" evidence="7">
    <location>
        <begin position="257"/>
        <end position="278"/>
    </location>
</feature>
<keyword evidence="3 6" id="KW-0812">Transmembrane</keyword>